<comment type="caution">
    <text evidence="1">The sequence shown here is derived from an EMBL/GenBank/DDBJ whole genome shotgun (WGS) entry which is preliminary data.</text>
</comment>
<dbReference type="SUPFAM" id="SSF51735">
    <property type="entry name" value="NAD(P)-binding Rossmann-fold domains"/>
    <property type="match status" value="1"/>
</dbReference>
<dbReference type="AlphaFoldDB" id="A0A433JNW8"/>
<dbReference type="RefSeq" id="WP_127051008.1">
    <property type="nucleotide sequence ID" value="NZ_RZGZ01000004.1"/>
</dbReference>
<dbReference type="InterPro" id="IPR036291">
    <property type="entry name" value="NAD(P)-bd_dom_sf"/>
</dbReference>
<gene>
    <name evidence="1" type="ORF">ELQ94_14120</name>
</gene>
<dbReference type="Gene3D" id="3.40.50.720">
    <property type="entry name" value="NAD(P)-binding Rossmann-like Domain"/>
    <property type="match status" value="2"/>
</dbReference>
<proteinExistence type="predicted"/>
<accession>A0A433JNW8</accession>
<sequence>MTSKRTENGTTTRRAVVTGGTGGLGFHVARRLHEHGFDVTSSAITTATIDGAPRYDDVDEAGEYAGMAVMGRAKLAHLAYNQDLARELGPSGITVLAVDPSFHGRSGLLLGPDGTPSRDLLHVLTPEIAASVRSLTKRVLASTA</sequence>
<dbReference type="EMBL" id="RZGZ01000004">
    <property type="protein sequence ID" value="RUQ98155.1"/>
    <property type="molecule type" value="Genomic_DNA"/>
</dbReference>
<name>A0A433JNW8_9MICO</name>
<keyword evidence="2" id="KW-1185">Reference proteome</keyword>
<evidence type="ECO:0000313" key="1">
    <source>
        <dbReference type="EMBL" id="RUQ98155.1"/>
    </source>
</evidence>
<organism evidence="1 2">
    <name type="scientific">Labedella endophytica</name>
    <dbReference type="NCBI Taxonomy" id="1523160"/>
    <lineage>
        <taxon>Bacteria</taxon>
        <taxon>Bacillati</taxon>
        <taxon>Actinomycetota</taxon>
        <taxon>Actinomycetes</taxon>
        <taxon>Micrococcales</taxon>
        <taxon>Microbacteriaceae</taxon>
        <taxon>Labedella</taxon>
    </lineage>
</organism>
<dbReference type="Proteomes" id="UP000274909">
    <property type="component" value="Unassembled WGS sequence"/>
</dbReference>
<evidence type="ECO:0000313" key="2">
    <source>
        <dbReference type="Proteomes" id="UP000274909"/>
    </source>
</evidence>
<protein>
    <recommendedName>
        <fullName evidence="3">SDR family NAD(P)-dependent oxidoreductase</fullName>
    </recommendedName>
</protein>
<dbReference type="OrthoDB" id="8959163at2"/>
<reference evidence="1 2" key="1">
    <citation type="submission" date="2018-12" db="EMBL/GenBank/DDBJ databases">
        <authorList>
            <person name="Li F."/>
        </authorList>
    </citation>
    <scope>NUCLEOTIDE SEQUENCE [LARGE SCALE GENOMIC DNA]</scope>
    <source>
        <strain evidence="1 2">EGI 6500705</strain>
    </source>
</reference>
<evidence type="ECO:0008006" key="3">
    <source>
        <dbReference type="Google" id="ProtNLM"/>
    </source>
</evidence>